<dbReference type="EMBL" id="MF522813">
    <property type="protein sequence ID" value="AUS94311.1"/>
    <property type="molecule type" value="Genomic_DNA"/>
</dbReference>
<dbReference type="AlphaFoldDB" id="A0A2N9QV74"/>
<protein>
    <submittedName>
        <fullName evidence="1">Gtr37</fullName>
    </submittedName>
</protein>
<proteinExistence type="predicted"/>
<accession>A0A2N9QV74</accession>
<dbReference type="RefSeq" id="WP_111883665.1">
    <property type="nucleotide sequence ID" value="NZ_CP048849.1"/>
</dbReference>
<evidence type="ECO:0000313" key="1">
    <source>
        <dbReference type="EMBL" id="AUS94311.1"/>
    </source>
</evidence>
<sequence>MEKLFKFEKDTNIWSILYKNVPIWSYMRGAFYGQFLPYMPSFYLTFRDFKGFIVFLSLFWRKDKVVIFVSGRKDLIDYALTVASKKFNNKHILLFTRSEKGLAGNVFLIEVIRFIFRKISWFFVYFSYTKKLKEIERKVGVSNKKLLKDLIGDYYFNYFLFAFLRKVKVVLYSNAVIPRVERYMNLYNSIELQHGVVHKEHLDYVNVPYISNKFFCYSNLVKIDLERWGFSGKVEVVEKVKTSANIKYKVAIFGTVDPNYSKIIEELCEKYNNIYIKLHPRDSYQYKDKLQKLCVKTLSPLEVEIPILPDSSLISDCFLNNKFFIYLTLNSYSKEENKEYIINKYNIYDNNKKNFEVVSGIESLIKFLEKRYDN</sequence>
<gene>
    <name evidence="1" type="primary">gtr37</name>
</gene>
<organism evidence="1">
    <name type="scientific">Acinetobacter baumannii</name>
    <dbReference type="NCBI Taxonomy" id="470"/>
    <lineage>
        <taxon>Bacteria</taxon>
        <taxon>Pseudomonadati</taxon>
        <taxon>Pseudomonadota</taxon>
        <taxon>Gammaproteobacteria</taxon>
        <taxon>Moraxellales</taxon>
        <taxon>Moraxellaceae</taxon>
        <taxon>Acinetobacter</taxon>
        <taxon>Acinetobacter calcoaceticus/baumannii complex</taxon>
    </lineage>
</organism>
<reference evidence="1" key="1">
    <citation type="submission" date="2017-07" db="EMBL/GenBank/DDBJ databases">
        <title>Acinetobacter baumannii KL16 capsule biosynthesis gene cluster.</title>
        <authorList>
            <person name="Kenyon J.J."/>
            <person name="Hall R.M."/>
        </authorList>
    </citation>
    <scope>NUCLEOTIDE SEQUENCE</scope>
    <source>
        <strain evidence="1">D4</strain>
    </source>
</reference>
<name>A0A2N9QV74_ACIBA</name>